<dbReference type="GO" id="GO:0016787">
    <property type="term" value="F:hydrolase activity"/>
    <property type="evidence" value="ECO:0007669"/>
    <property type="project" value="UniProtKB-KW"/>
</dbReference>
<dbReference type="RefSeq" id="WP_132873804.1">
    <property type="nucleotide sequence ID" value="NZ_SMGG01000004.1"/>
</dbReference>
<feature type="domain" description="Calcineurin-like phosphoesterase" evidence="5">
    <location>
        <begin position="38"/>
        <end position="282"/>
    </location>
</feature>
<dbReference type="PANTHER" id="PTHR42988">
    <property type="entry name" value="PHOSPHOHYDROLASE"/>
    <property type="match status" value="1"/>
</dbReference>
<keyword evidence="7" id="KW-1185">Reference proteome</keyword>
<keyword evidence="2" id="KW-0378">Hydrolase</keyword>
<organism evidence="6 7">
    <name type="scientific">Seleniivibrio woodruffii</name>
    <dbReference type="NCBI Taxonomy" id="1078050"/>
    <lineage>
        <taxon>Bacteria</taxon>
        <taxon>Pseudomonadati</taxon>
        <taxon>Deferribacterota</taxon>
        <taxon>Deferribacteres</taxon>
        <taxon>Deferribacterales</taxon>
        <taxon>Geovibrionaceae</taxon>
        <taxon>Seleniivibrio</taxon>
    </lineage>
</organism>
<accession>A0A4R1KA85</accession>
<evidence type="ECO:0000256" key="1">
    <source>
        <dbReference type="ARBA" id="ARBA00022723"/>
    </source>
</evidence>
<dbReference type="InterPro" id="IPR006311">
    <property type="entry name" value="TAT_signal"/>
</dbReference>
<gene>
    <name evidence="6" type="ORF">C8D98_1828</name>
</gene>
<evidence type="ECO:0000313" key="7">
    <source>
        <dbReference type="Proteomes" id="UP000294614"/>
    </source>
</evidence>
<reference evidence="6 7" key="1">
    <citation type="submission" date="2019-03" db="EMBL/GenBank/DDBJ databases">
        <title>Genomic Encyclopedia of Type Strains, Phase IV (KMG-IV): sequencing the most valuable type-strain genomes for metagenomic binning, comparative biology and taxonomic classification.</title>
        <authorList>
            <person name="Goeker M."/>
        </authorList>
    </citation>
    <scope>NUCLEOTIDE SEQUENCE [LARGE SCALE GENOMIC DNA]</scope>
    <source>
        <strain evidence="6 7">DSM 24984</strain>
    </source>
</reference>
<protein>
    <submittedName>
        <fullName evidence="6">Calcineurin-like phosphoesterase family protein</fullName>
    </submittedName>
</protein>
<evidence type="ECO:0000256" key="4">
    <source>
        <dbReference type="ARBA" id="ARBA00025742"/>
    </source>
</evidence>
<evidence type="ECO:0000256" key="3">
    <source>
        <dbReference type="ARBA" id="ARBA00023004"/>
    </source>
</evidence>
<comment type="similarity">
    <text evidence="4">Belongs to the cyclic nucleotide phosphodiesterase class-III family.</text>
</comment>
<dbReference type="Gene3D" id="3.60.21.10">
    <property type="match status" value="1"/>
</dbReference>
<dbReference type="PROSITE" id="PS51318">
    <property type="entry name" value="TAT"/>
    <property type="match status" value="1"/>
</dbReference>
<evidence type="ECO:0000259" key="5">
    <source>
        <dbReference type="Pfam" id="PF00149"/>
    </source>
</evidence>
<dbReference type="Pfam" id="PF00149">
    <property type="entry name" value="Metallophos"/>
    <property type="match status" value="1"/>
</dbReference>
<dbReference type="OrthoDB" id="9773856at2"/>
<dbReference type="InterPro" id="IPR004843">
    <property type="entry name" value="Calcineurin-like_PHP"/>
</dbReference>
<proteinExistence type="inferred from homology"/>
<keyword evidence="3" id="KW-0408">Iron</keyword>
<keyword evidence="1" id="KW-0479">Metal-binding</keyword>
<dbReference type="InterPro" id="IPR029052">
    <property type="entry name" value="Metallo-depent_PP-like"/>
</dbReference>
<dbReference type="PROSITE" id="PS51257">
    <property type="entry name" value="PROKAR_LIPOPROTEIN"/>
    <property type="match status" value="1"/>
</dbReference>
<dbReference type="PANTHER" id="PTHR42988:SF2">
    <property type="entry name" value="CYCLIC NUCLEOTIDE PHOSPHODIESTERASE CBUA0032-RELATED"/>
    <property type="match status" value="1"/>
</dbReference>
<name>A0A4R1KA85_9BACT</name>
<comment type="caution">
    <text evidence="6">The sequence shown here is derived from an EMBL/GenBank/DDBJ whole genome shotgun (WGS) entry which is preliminary data.</text>
</comment>
<dbReference type="AlphaFoldDB" id="A0A4R1KA85"/>
<dbReference type="Proteomes" id="UP000294614">
    <property type="component" value="Unassembled WGS sequence"/>
</dbReference>
<evidence type="ECO:0000256" key="2">
    <source>
        <dbReference type="ARBA" id="ARBA00022801"/>
    </source>
</evidence>
<evidence type="ECO:0000313" key="6">
    <source>
        <dbReference type="EMBL" id="TCK60947.1"/>
    </source>
</evidence>
<dbReference type="GO" id="GO:0046872">
    <property type="term" value="F:metal ion binding"/>
    <property type="evidence" value="ECO:0007669"/>
    <property type="project" value="UniProtKB-KW"/>
</dbReference>
<dbReference type="InterPro" id="IPR050884">
    <property type="entry name" value="CNP_phosphodiesterase-III"/>
</dbReference>
<sequence length="432" mass="46425">MFSISRRNLLRSTAVIGTGLSLGLTTGCSDSDTQTQARFAVLSDPHVYDTSLGTTGTAFEDYLAHDRKMLAESTEIMEAMAAKLSAVDKLDFLLIPGDLTKDGEKVSHQKMASILATLNSKGIATYVVPGNHDINNPHAVSFSGSTTTKVASVTPAEFAEIHKNSGFSNAIYRDSNSLSYIAEPADNVWLFAIDSCKYDDNGTYPETSGEISAATLSWILSKLTEAKSKGKLVIGMMHHGIIAHFAAQPLLFAEYVLDEYTTVGAALANAGMNIVFTGHFHAQDVVKYSFSNSVMYDVETGSGVTAPCPYRIIDLDIPAKKFDIKSYEIDSIPSKTDFATYKKDFVEQGMLELYTALGPSYGLPTAYASVGAEIHVAHYKGDETFASLSAQSQGVVQAMMASTDASAQQLGYAMYDFAQDGAPGDNDLIITL</sequence>
<dbReference type="EMBL" id="SMGG01000004">
    <property type="protein sequence ID" value="TCK60947.1"/>
    <property type="molecule type" value="Genomic_DNA"/>
</dbReference>
<dbReference type="SUPFAM" id="SSF56300">
    <property type="entry name" value="Metallo-dependent phosphatases"/>
    <property type="match status" value="1"/>
</dbReference>